<proteinExistence type="predicted"/>
<comment type="caution">
    <text evidence="2">The sequence shown here is derived from an EMBL/GenBank/DDBJ whole genome shotgun (WGS) entry which is preliminary data.</text>
</comment>
<dbReference type="AlphaFoldDB" id="A0A2P2EB64"/>
<protein>
    <submittedName>
        <fullName evidence="2">Uncharacterized protein</fullName>
    </submittedName>
</protein>
<evidence type="ECO:0000256" key="1">
    <source>
        <dbReference type="SAM" id="MobiDB-lite"/>
    </source>
</evidence>
<reference evidence="2" key="1">
    <citation type="journal article" date="2018" name="Genome Announc.">
        <title>Draft Genome Sequence of "Candidatus Phycosocius bacilliformis," an Alphaproteobacterial Ectosymbiont of the Hydrocarbon-Producing Green Alga Botryococcus braunii.</title>
        <authorList>
            <person name="Tanabe Y."/>
            <person name="Yamaguchi H."/>
            <person name="Watanabe M.M."/>
        </authorList>
    </citation>
    <scope>NUCLEOTIDE SEQUENCE [LARGE SCALE GENOMIC DNA]</scope>
    <source>
        <strain evidence="2">BOTRYCO-2</strain>
    </source>
</reference>
<dbReference type="Proteomes" id="UP000245086">
    <property type="component" value="Unassembled WGS sequence"/>
</dbReference>
<gene>
    <name evidence="2" type="ORF">PbB2_01973</name>
</gene>
<name>A0A2P2EB64_9PROT</name>
<accession>A0A2P2EB64</accession>
<organism evidence="2 3">
    <name type="scientific">Candidatus Phycosocius bacilliformis</name>
    <dbReference type="NCBI Taxonomy" id="1445552"/>
    <lineage>
        <taxon>Bacteria</taxon>
        <taxon>Pseudomonadati</taxon>
        <taxon>Pseudomonadota</taxon>
        <taxon>Alphaproteobacteria</taxon>
        <taxon>Caulobacterales</taxon>
        <taxon>Caulobacterales incertae sedis</taxon>
        <taxon>Candidatus Phycosocius</taxon>
    </lineage>
</organism>
<dbReference type="EMBL" id="BFBR01000005">
    <property type="protein sequence ID" value="GBF58300.1"/>
    <property type="molecule type" value="Genomic_DNA"/>
</dbReference>
<sequence>MCAHVREGALIPRLPLSEKGSDAYHFHMNESFPIKPPSKPPAKGASKPSKEERLKAALRDNLKRRKQAARKTVDD</sequence>
<evidence type="ECO:0000313" key="2">
    <source>
        <dbReference type="EMBL" id="GBF58300.1"/>
    </source>
</evidence>
<feature type="region of interest" description="Disordered" evidence="1">
    <location>
        <begin position="28"/>
        <end position="52"/>
    </location>
</feature>
<evidence type="ECO:0000313" key="3">
    <source>
        <dbReference type="Proteomes" id="UP000245086"/>
    </source>
</evidence>
<keyword evidence="3" id="KW-1185">Reference proteome</keyword>